<accession>A0ABT2HR59</accession>
<name>A0ABT2HR59_9MICC</name>
<feature type="region of interest" description="Disordered" evidence="1">
    <location>
        <begin position="213"/>
        <end position="256"/>
    </location>
</feature>
<reference evidence="2 3" key="1">
    <citation type="submission" date="2022-04" db="EMBL/GenBank/DDBJ databases">
        <title>Human microbiome associated bacterial genomes.</title>
        <authorList>
            <person name="Sandstrom S."/>
            <person name="Salamzade R."/>
            <person name="Kalan L.R."/>
        </authorList>
    </citation>
    <scope>NUCLEOTIDE SEQUENCE [LARGE SCALE GENOMIC DNA]</scope>
    <source>
        <strain evidence="3">p3-SID767</strain>
    </source>
</reference>
<organism evidence="2 3">
    <name type="scientific">Nesterenkonia massiliensis</name>
    <dbReference type="NCBI Taxonomy" id="1232429"/>
    <lineage>
        <taxon>Bacteria</taxon>
        <taxon>Bacillati</taxon>
        <taxon>Actinomycetota</taxon>
        <taxon>Actinomycetes</taxon>
        <taxon>Micrococcales</taxon>
        <taxon>Micrococcaceae</taxon>
        <taxon>Nesterenkonia</taxon>
    </lineage>
</organism>
<dbReference type="Proteomes" id="UP001205046">
    <property type="component" value="Unassembled WGS sequence"/>
</dbReference>
<keyword evidence="3" id="KW-1185">Reference proteome</keyword>
<sequence>MLELHSVGFDEHHHQLIPATTFAVPEGHLSLLQVPTRMGRTACTLIASGRLEPHTGEVLLDGEANLKRLRCAAAPVDSPTITEPEHHMKVKHVVAEALALHSRPPGTSFIRHMTRTVSPATWIRDNGFTDIVEEHVAALDPALRLHLLLSLAFADPQVRVAVVDSPDRHDISYQDMLRVLTRHTSAGRKTSNQSRRRSRSVLAVVAQLPAAEDLPAHMHTGDISTGGLHTGWAGASPRTTTEAETGVPPGEQQVQQ</sequence>
<gene>
    <name evidence="2" type="ORF">M3B43_07540</name>
</gene>
<proteinExistence type="predicted"/>
<dbReference type="RefSeq" id="WP_049897776.1">
    <property type="nucleotide sequence ID" value="NZ_CABKSP010000006.1"/>
</dbReference>
<evidence type="ECO:0000313" key="2">
    <source>
        <dbReference type="EMBL" id="MCT1607180.1"/>
    </source>
</evidence>
<evidence type="ECO:0000256" key="1">
    <source>
        <dbReference type="SAM" id="MobiDB-lite"/>
    </source>
</evidence>
<comment type="caution">
    <text evidence="2">The sequence shown here is derived from an EMBL/GenBank/DDBJ whole genome shotgun (WGS) entry which is preliminary data.</text>
</comment>
<dbReference type="EMBL" id="JALXMO010000017">
    <property type="protein sequence ID" value="MCT1607180.1"/>
    <property type="molecule type" value="Genomic_DNA"/>
</dbReference>
<protein>
    <submittedName>
        <fullName evidence="2">Uncharacterized protein</fullName>
    </submittedName>
</protein>
<evidence type="ECO:0000313" key="3">
    <source>
        <dbReference type="Proteomes" id="UP001205046"/>
    </source>
</evidence>